<protein>
    <submittedName>
        <fullName evidence="2">Uncharacterized protein</fullName>
    </submittedName>
</protein>
<dbReference type="Proteomes" id="UP000822476">
    <property type="component" value="Unassembled WGS sequence"/>
</dbReference>
<comment type="caution">
    <text evidence="2">The sequence shown here is derived from an EMBL/GenBank/DDBJ whole genome shotgun (WGS) entry which is preliminary data.</text>
</comment>
<feature type="compositionally biased region" description="Polar residues" evidence="1">
    <location>
        <begin position="471"/>
        <end position="488"/>
    </location>
</feature>
<feature type="region of interest" description="Disordered" evidence="1">
    <location>
        <begin position="587"/>
        <end position="614"/>
    </location>
</feature>
<proteinExistence type="predicted"/>
<name>A0A8S9YVX6_9TREM</name>
<dbReference type="EMBL" id="JTDE01002320">
    <property type="protein sequence ID" value="KAF7257536.1"/>
    <property type="molecule type" value="Genomic_DNA"/>
</dbReference>
<sequence>MRPAKAFNLHSNLTPKSNVRETLLCEYETLLKNIILSEDVLQQIVQKNQDAGFGCDPCVVQQKKDLNAKTKTVKTTKRSTVWKSGILTQRPDVRSTITSKNEENKSVNNVRANRTQSQNNMDCVTTLATQLLRDDAEKSRDHNEIVVDSKGRSTSGSSAQMQAKNLSQLLPNLHSLAVESGSQDLLNLIQQAQDAAGRILHSYDAFRDGISCWTPLKTESRLTANASTQVKLEDTQDTGSWPKTTDRITELPLPINKVDSVVSIPPSSSESNKNIQASIEKAVSGHPPDRGLDVVDCPKVKGFSVICEAPTRPISINVGVQCPRTDRDIQSWTSRSMSRSRKGTLYVQKEPAAIGTNKSHLDRMNDLLVGEQNTVRNLSAQLYQTKREYEEARGKWAEKEADLRAKLHSQQARELELVRLNTNLQTELRLTKCQLAQLQVRLSMFDRVRLETEPLCDNAISSAYKHNIRGSQQTESVDSENTLCSTKPTEPKPSEFISELTALIPALSRMLAEAQENAVDKYDHTQICTSPAGPKQPIKNPIIHKSHLRTQENVRREQNSKQFHVDMLKPSTISQSQEHSVNAKLGSTFRQLSPGENRSGSVSPTSRSDSVSSVRSIDVLEFQSGLALLDQRINSVREALSSTTAFERY</sequence>
<feature type="compositionally biased region" description="Basic and acidic residues" evidence="1">
    <location>
        <begin position="136"/>
        <end position="151"/>
    </location>
</feature>
<reference evidence="2" key="1">
    <citation type="submission" date="2019-07" db="EMBL/GenBank/DDBJ databases">
        <title>Annotation for the trematode Paragonimus miyazaki's.</title>
        <authorList>
            <person name="Choi Y.-J."/>
        </authorList>
    </citation>
    <scope>NUCLEOTIDE SEQUENCE</scope>
    <source>
        <strain evidence="2">Japan</strain>
    </source>
</reference>
<evidence type="ECO:0000256" key="1">
    <source>
        <dbReference type="SAM" id="MobiDB-lite"/>
    </source>
</evidence>
<accession>A0A8S9YVX6</accession>
<gene>
    <name evidence="2" type="ORF">EG68_04562</name>
</gene>
<evidence type="ECO:0000313" key="2">
    <source>
        <dbReference type="EMBL" id="KAF7257536.1"/>
    </source>
</evidence>
<dbReference type="AlphaFoldDB" id="A0A8S9YVX6"/>
<dbReference type="OrthoDB" id="6285783at2759"/>
<feature type="region of interest" description="Disordered" evidence="1">
    <location>
        <begin position="471"/>
        <end position="491"/>
    </location>
</feature>
<feature type="compositionally biased region" description="Polar residues" evidence="1">
    <location>
        <begin position="152"/>
        <end position="161"/>
    </location>
</feature>
<evidence type="ECO:0000313" key="3">
    <source>
        <dbReference type="Proteomes" id="UP000822476"/>
    </source>
</evidence>
<keyword evidence="3" id="KW-1185">Reference proteome</keyword>
<organism evidence="2 3">
    <name type="scientific">Paragonimus skrjabini miyazakii</name>
    <dbReference type="NCBI Taxonomy" id="59628"/>
    <lineage>
        <taxon>Eukaryota</taxon>
        <taxon>Metazoa</taxon>
        <taxon>Spiralia</taxon>
        <taxon>Lophotrochozoa</taxon>
        <taxon>Platyhelminthes</taxon>
        <taxon>Trematoda</taxon>
        <taxon>Digenea</taxon>
        <taxon>Plagiorchiida</taxon>
        <taxon>Troglotremata</taxon>
        <taxon>Troglotrematidae</taxon>
        <taxon>Paragonimus</taxon>
    </lineage>
</organism>
<feature type="region of interest" description="Disordered" evidence="1">
    <location>
        <begin position="136"/>
        <end position="161"/>
    </location>
</feature>
<feature type="compositionally biased region" description="Low complexity" evidence="1">
    <location>
        <begin position="598"/>
        <end position="614"/>
    </location>
</feature>